<protein>
    <submittedName>
        <fullName evidence="2">Outer membrane protein TolC</fullName>
    </submittedName>
</protein>
<dbReference type="EMBL" id="SMBU01000016">
    <property type="protein sequence ID" value="TCU94607.1"/>
    <property type="molecule type" value="Genomic_DNA"/>
</dbReference>
<dbReference type="SUPFAM" id="SSF56954">
    <property type="entry name" value="Outer membrane efflux proteins (OEP)"/>
    <property type="match status" value="1"/>
</dbReference>
<dbReference type="GO" id="GO:0015562">
    <property type="term" value="F:efflux transmembrane transporter activity"/>
    <property type="evidence" value="ECO:0007669"/>
    <property type="project" value="InterPro"/>
</dbReference>
<comment type="caution">
    <text evidence="2">The sequence shown here is derived from an EMBL/GenBank/DDBJ whole genome shotgun (WGS) entry which is preliminary data.</text>
</comment>
<dbReference type="Gene3D" id="1.20.1600.10">
    <property type="entry name" value="Outer membrane efflux proteins (OEP)"/>
    <property type="match status" value="1"/>
</dbReference>
<evidence type="ECO:0000256" key="1">
    <source>
        <dbReference type="SAM" id="SignalP"/>
    </source>
</evidence>
<name>A0A4R3UV33_ROSSA</name>
<keyword evidence="3" id="KW-1185">Reference proteome</keyword>
<evidence type="ECO:0000313" key="3">
    <source>
        <dbReference type="Proteomes" id="UP000295110"/>
    </source>
</evidence>
<feature type="chain" id="PRO_5020498630" evidence="1">
    <location>
        <begin position="35"/>
        <end position="465"/>
    </location>
</feature>
<proteinExistence type="predicted"/>
<dbReference type="PANTHER" id="PTHR30203:SF24">
    <property type="entry name" value="BLR4935 PROTEIN"/>
    <property type="match status" value="1"/>
</dbReference>
<dbReference type="PANTHER" id="PTHR30203">
    <property type="entry name" value="OUTER MEMBRANE CATION EFFLUX PROTEIN"/>
    <property type="match status" value="1"/>
</dbReference>
<dbReference type="Proteomes" id="UP000295110">
    <property type="component" value="Unassembled WGS sequence"/>
</dbReference>
<sequence length="465" mass="51156">MSTTNPSYPVLRRLRNVALAASPLLLAGCATLSADGGMQPVQSAAQQHLGQNVEVVKTAADQDRVATRVAELLARPLNADSAVQIALLNNRGLQASFQELGIAEAELVQASRLPNPGFSFAKVRQGDTREIDRSFSFDLAHLIALPLTRQLEARRFAATQRAVSSEMLSLAAQTRKAFYAAVAAEQTARYMRDVRETADAGAELAKRLTLAGNWSKLQQAREHGFFAEAALNFARAEQNRLGSREHLIRLLGLWGTQTQFTLPERLPDLPAALQDQPDIENVAMAQRLDVQAAKLQAEATAKNLGLTKVTRLINVLEFGYQRNTFNDAPRQTGYAVSFELPLFDWGTARVARSEALYMRSVQRAAQIAIEARSEVRQAYLGYHSSYDVARHYRDDIVPTAKRISEENVLLYNGMFISVFELLADARAQISAVNGAIEAQRDFWMAKADLDMALVGKPVSDSTAVN</sequence>
<organism evidence="2 3">
    <name type="scientific">Roseateles saccharophilus</name>
    <name type="common">Pseudomonas saccharophila</name>
    <dbReference type="NCBI Taxonomy" id="304"/>
    <lineage>
        <taxon>Bacteria</taxon>
        <taxon>Pseudomonadati</taxon>
        <taxon>Pseudomonadota</taxon>
        <taxon>Betaproteobacteria</taxon>
        <taxon>Burkholderiales</taxon>
        <taxon>Sphaerotilaceae</taxon>
        <taxon>Roseateles</taxon>
    </lineage>
</organism>
<feature type="signal peptide" evidence="1">
    <location>
        <begin position="1"/>
        <end position="34"/>
    </location>
</feature>
<dbReference type="RefSeq" id="WP_207911162.1">
    <property type="nucleotide sequence ID" value="NZ_CBCSGL010000012.1"/>
</dbReference>
<dbReference type="InterPro" id="IPR010131">
    <property type="entry name" value="MdtP/NodT-like"/>
</dbReference>
<gene>
    <name evidence="2" type="ORF">EV671_101629</name>
</gene>
<evidence type="ECO:0000313" key="2">
    <source>
        <dbReference type="EMBL" id="TCU94607.1"/>
    </source>
</evidence>
<reference evidence="2 3" key="1">
    <citation type="submission" date="2019-03" db="EMBL/GenBank/DDBJ databases">
        <title>Genomic Encyclopedia of Type Strains, Phase IV (KMG-IV): sequencing the most valuable type-strain genomes for metagenomic binning, comparative biology and taxonomic classification.</title>
        <authorList>
            <person name="Goeker M."/>
        </authorList>
    </citation>
    <scope>NUCLEOTIDE SEQUENCE [LARGE SCALE GENOMIC DNA]</scope>
    <source>
        <strain evidence="2 3">DSM 654</strain>
    </source>
</reference>
<dbReference type="AlphaFoldDB" id="A0A4R3UV33"/>
<accession>A0A4R3UV33</accession>
<keyword evidence="1" id="KW-0732">Signal</keyword>